<comment type="caution">
    <text evidence="2">The sequence shown here is derived from an EMBL/GenBank/DDBJ whole genome shotgun (WGS) entry which is preliminary data.</text>
</comment>
<dbReference type="EMBL" id="CAJVPV010001373">
    <property type="protein sequence ID" value="CAG8495305.1"/>
    <property type="molecule type" value="Genomic_DNA"/>
</dbReference>
<dbReference type="AlphaFoldDB" id="A0A9N8WV02"/>
<evidence type="ECO:0000256" key="1">
    <source>
        <dbReference type="SAM" id="MobiDB-lite"/>
    </source>
</evidence>
<accession>A0A9N8WV02</accession>
<evidence type="ECO:0000313" key="2">
    <source>
        <dbReference type="EMBL" id="CAG8495305.1"/>
    </source>
</evidence>
<proteinExistence type="predicted"/>
<sequence length="91" mass="10364">MHVTKHREPKSTLYTQVFTMNSQTPYNITTSIRNASYNPAQTPPFQGQNPRSEVNPSNQFDIINGNTFSQPKSIVKEKDFVEFLLNGDSNE</sequence>
<evidence type="ECO:0000313" key="3">
    <source>
        <dbReference type="Proteomes" id="UP000789342"/>
    </source>
</evidence>
<keyword evidence="3" id="KW-1185">Reference proteome</keyword>
<gene>
    <name evidence="2" type="ORF">AMORRO_LOCUS2980</name>
</gene>
<protein>
    <submittedName>
        <fullName evidence="2">18143_t:CDS:1</fullName>
    </submittedName>
</protein>
<reference evidence="2" key="1">
    <citation type="submission" date="2021-06" db="EMBL/GenBank/DDBJ databases">
        <authorList>
            <person name="Kallberg Y."/>
            <person name="Tangrot J."/>
            <person name="Rosling A."/>
        </authorList>
    </citation>
    <scope>NUCLEOTIDE SEQUENCE</scope>
    <source>
        <strain evidence="2">CL551</strain>
    </source>
</reference>
<dbReference type="Proteomes" id="UP000789342">
    <property type="component" value="Unassembled WGS sequence"/>
</dbReference>
<feature type="region of interest" description="Disordered" evidence="1">
    <location>
        <begin position="35"/>
        <end position="57"/>
    </location>
</feature>
<name>A0A9N8WV02_9GLOM</name>
<organism evidence="2 3">
    <name type="scientific">Acaulospora morrowiae</name>
    <dbReference type="NCBI Taxonomy" id="94023"/>
    <lineage>
        <taxon>Eukaryota</taxon>
        <taxon>Fungi</taxon>
        <taxon>Fungi incertae sedis</taxon>
        <taxon>Mucoromycota</taxon>
        <taxon>Glomeromycotina</taxon>
        <taxon>Glomeromycetes</taxon>
        <taxon>Diversisporales</taxon>
        <taxon>Acaulosporaceae</taxon>
        <taxon>Acaulospora</taxon>
    </lineage>
</organism>